<keyword evidence="4" id="KW-0804">Transcription</keyword>
<evidence type="ECO:0000256" key="3">
    <source>
        <dbReference type="ARBA" id="ARBA00023125"/>
    </source>
</evidence>
<gene>
    <name evidence="9" type="ORF">BGZ99_003154</name>
</gene>
<comment type="caution">
    <text evidence="9">The sequence shown here is derived from an EMBL/GenBank/DDBJ whole genome shotgun (WGS) entry which is preliminary data.</text>
</comment>
<reference evidence="9" key="1">
    <citation type="journal article" date="2020" name="Fungal Divers.">
        <title>Resolving the Mortierellaceae phylogeny through synthesis of multi-gene phylogenetics and phylogenomics.</title>
        <authorList>
            <person name="Vandepol N."/>
            <person name="Liber J."/>
            <person name="Desiro A."/>
            <person name="Na H."/>
            <person name="Kennedy M."/>
            <person name="Barry K."/>
            <person name="Grigoriev I.V."/>
            <person name="Miller A.N."/>
            <person name="O'Donnell K."/>
            <person name="Stajich J.E."/>
            <person name="Bonito G."/>
        </authorList>
    </citation>
    <scope>NUCLEOTIDE SEQUENCE</scope>
    <source>
        <strain evidence="9">REB-010B</strain>
    </source>
</reference>
<keyword evidence="3" id="KW-0238">DNA-binding</keyword>
<dbReference type="SMART" id="SM00353">
    <property type="entry name" value="HLH"/>
    <property type="match status" value="1"/>
</dbReference>
<dbReference type="GO" id="GO:0000981">
    <property type="term" value="F:DNA-binding transcription factor activity, RNA polymerase II-specific"/>
    <property type="evidence" value="ECO:0007669"/>
    <property type="project" value="TreeGrafter"/>
</dbReference>
<dbReference type="EMBL" id="JAAAIP010000202">
    <property type="protein sequence ID" value="KAG0322766.1"/>
    <property type="molecule type" value="Genomic_DNA"/>
</dbReference>
<proteinExistence type="predicted"/>
<feature type="compositionally biased region" description="Polar residues" evidence="7">
    <location>
        <begin position="185"/>
        <end position="195"/>
    </location>
</feature>
<dbReference type="Gene3D" id="4.10.280.10">
    <property type="entry name" value="Helix-loop-helix DNA-binding domain"/>
    <property type="match status" value="1"/>
</dbReference>
<feature type="coiled-coil region" evidence="6">
    <location>
        <begin position="385"/>
        <end position="412"/>
    </location>
</feature>
<evidence type="ECO:0000256" key="5">
    <source>
        <dbReference type="ARBA" id="ARBA00023242"/>
    </source>
</evidence>
<accession>A0A9P6RQW4</accession>
<organism evidence="9 10">
    <name type="scientific">Dissophora globulifera</name>
    <dbReference type="NCBI Taxonomy" id="979702"/>
    <lineage>
        <taxon>Eukaryota</taxon>
        <taxon>Fungi</taxon>
        <taxon>Fungi incertae sedis</taxon>
        <taxon>Mucoromycota</taxon>
        <taxon>Mortierellomycotina</taxon>
        <taxon>Mortierellomycetes</taxon>
        <taxon>Mortierellales</taxon>
        <taxon>Mortierellaceae</taxon>
        <taxon>Dissophora</taxon>
    </lineage>
</organism>
<dbReference type="SUPFAM" id="SSF47459">
    <property type="entry name" value="HLH, helix-loop-helix DNA-binding domain"/>
    <property type="match status" value="1"/>
</dbReference>
<dbReference type="GO" id="GO:0000978">
    <property type="term" value="F:RNA polymerase II cis-regulatory region sequence-specific DNA binding"/>
    <property type="evidence" value="ECO:0007669"/>
    <property type="project" value="TreeGrafter"/>
</dbReference>
<dbReference type="GO" id="GO:0005634">
    <property type="term" value="C:nucleus"/>
    <property type="evidence" value="ECO:0007669"/>
    <property type="project" value="UniProtKB-SubCell"/>
</dbReference>
<sequence>MFGHHAVPSHQPKLQFPTNYHLQQQQQQQQTQPHPLAVPMAFANQQNNANNTGTPNNSFAASTIDPGLLQMTMGRVDMAHLQNMGSLFPPTSGASLASNQALLARANFGSLNNNNNSNNNNGNNNNGLGLSASSSNNLGIKQEAASPDYLASEMDFGEPSNMVSPGSNSPLNSPLNDFDGPDDFSTPQTAGSNGAASGAFPKPTPLNIQPGSYGESPGTGSLYSPVESDQFLDGDFGSLPRSSRQLDMRFGRPTGMHPGSLPSGNNTFHSMSMPVARSDWFGGVNDGHSVGSYENPSGLQFAPGDMPMMDSLYEDGSDSKGNNRALLLTEKRRRRRESHNAVERRRRDNINEKIQELSTLLPDCYVDATNKPNKGVILRKSVDYIRHLQQLVATQNSRNQELEHKLQEQMSTPNMNGMDMTGANGNMSGTTPHLQQGFGLMRIIPGGDLQN</sequence>
<keyword evidence="5" id="KW-0539">Nucleus</keyword>
<comment type="subcellular location">
    <subcellularLocation>
        <location evidence="1">Nucleus</location>
    </subcellularLocation>
</comment>
<evidence type="ECO:0000256" key="1">
    <source>
        <dbReference type="ARBA" id="ARBA00004123"/>
    </source>
</evidence>
<feature type="compositionally biased region" description="Low complexity" evidence="7">
    <location>
        <begin position="164"/>
        <end position="176"/>
    </location>
</feature>
<keyword evidence="2" id="KW-0805">Transcription regulation</keyword>
<evidence type="ECO:0000313" key="10">
    <source>
        <dbReference type="Proteomes" id="UP000738325"/>
    </source>
</evidence>
<feature type="region of interest" description="Disordered" evidence="7">
    <location>
        <begin position="113"/>
        <end position="134"/>
    </location>
</feature>
<dbReference type="CDD" id="cd11387">
    <property type="entry name" value="bHLHzip_USF_MITF"/>
    <property type="match status" value="1"/>
</dbReference>
<evidence type="ECO:0000313" key="9">
    <source>
        <dbReference type="EMBL" id="KAG0322766.1"/>
    </source>
</evidence>
<evidence type="ECO:0000256" key="4">
    <source>
        <dbReference type="ARBA" id="ARBA00023163"/>
    </source>
</evidence>
<dbReference type="Proteomes" id="UP000738325">
    <property type="component" value="Unassembled WGS sequence"/>
</dbReference>
<feature type="region of interest" description="Disordered" evidence="7">
    <location>
        <begin position="152"/>
        <end position="243"/>
    </location>
</feature>
<dbReference type="Pfam" id="PF00010">
    <property type="entry name" value="HLH"/>
    <property type="match status" value="1"/>
</dbReference>
<protein>
    <recommendedName>
        <fullName evidence="8">BHLH domain-containing protein</fullName>
    </recommendedName>
</protein>
<evidence type="ECO:0000256" key="2">
    <source>
        <dbReference type="ARBA" id="ARBA00023015"/>
    </source>
</evidence>
<dbReference type="PANTHER" id="PTHR45776:SF2">
    <property type="entry name" value="MIP04163P"/>
    <property type="match status" value="1"/>
</dbReference>
<dbReference type="OrthoDB" id="690068at2759"/>
<keyword evidence="10" id="KW-1185">Reference proteome</keyword>
<dbReference type="AlphaFoldDB" id="A0A9P6RQW4"/>
<dbReference type="GO" id="GO:0046983">
    <property type="term" value="F:protein dimerization activity"/>
    <property type="evidence" value="ECO:0007669"/>
    <property type="project" value="InterPro"/>
</dbReference>
<dbReference type="InterPro" id="IPR036638">
    <property type="entry name" value="HLH_DNA-bd_sf"/>
</dbReference>
<evidence type="ECO:0000259" key="8">
    <source>
        <dbReference type="PROSITE" id="PS50888"/>
    </source>
</evidence>
<evidence type="ECO:0000256" key="6">
    <source>
        <dbReference type="SAM" id="Coils"/>
    </source>
</evidence>
<name>A0A9P6RQW4_9FUNG</name>
<keyword evidence="6" id="KW-0175">Coiled coil</keyword>
<dbReference type="PROSITE" id="PS50888">
    <property type="entry name" value="BHLH"/>
    <property type="match status" value="1"/>
</dbReference>
<dbReference type="InterPro" id="IPR011598">
    <property type="entry name" value="bHLH_dom"/>
</dbReference>
<evidence type="ECO:0000256" key="7">
    <source>
        <dbReference type="SAM" id="MobiDB-lite"/>
    </source>
</evidence>
<dbReference type="PANTHER" id="PTHR45776">
    <property type="entry name" value="MIP04163P"/>
    <property type="match status" value="1"/>
</dbReference>
<feature type="domain" description="BHLH" evidence="8">
    <location>
        <begin position="334"/>
        <end position="388"/>
    </location>
</feature>